<evidence type="ECO:0000259" key="6">
    <source>
        <dbReference type="PROSITE" id="PS51720"/>
    </source>
</evidence>
<feature type="region of interest" description="Disordered" evidence="4">
    <location>
        <begin position="418"/>
        <end position="438"/>
    </location>
</feature>
<comment type="similarity">
    <text evidence="1">Belongs to the TRAFAC class TrmE-Era-EngA-EngB-Septin-like GTPase superfamily. AIG1/Toc34/Toc159-like paraseptin GTPase family. IAN subfamily.</text>
</comment>
<evidence type="ECO:0000256" key="3">
    <source>
        <dbReference type="ARBA" id="ARBA00023134"/>
    </source>
</evidence>
<name>A0AAV2LPI7_KNICA</name>
<dbReference type="Gene3D" id="3.40.50.300">
    <property type="entry name" value="P-loop containing nucleotide triphosphate hydrolases"/>
    <property type="match status" value="2"/>
</dbReference>
<dbReference type="CDD" id="cd01852">
    <property type="entry name" value="AIG1"/>
    <property type="match status" value="1"/>
</dbReference>
<sequence length="1101" mass="119767">MDEELFTKHCKRMNKPDSMESVDESDETDVSMRMQTGSPLGPLVSWMDSPGSAAEVRPPCEQCVCRLRAVAPAQVTLRSAAHLHLLGEALLLIGHYLQETDKLVCVSTSVSLLLDSLLCSLAPLMSLSSQIPELQSCVEHSVAPTLENVSYLMPGLNGDSSSELRLILLGNIGCGKTSSADTILDQQAPLTLSSSKCLVQREGFVEGRRVTVVEAPRWYWSRGQMDESVRKETEKALMLLAPGPHTLLLLIPVFQFTEMETLVPGELEALFGKDVLNHTLILFTCGDYLMGKTLEEYFKKEPPALLQIIEQCNGRCHVINNRKRQDRRQVQQLLNKVDDIVQRNGIHSLKTADERDIEKRIQERKCELMESYRAQREAQRLSISPVLDNGTEIRQTTSPKMERIGRERDAFEAQVESHQESNRVHSSPAKEHNTEHQSLQMTPSYRLNSDGAVLSQMSETRSTPKVTSTLHHRINSFEKTSPEVSPTTSTLSPVFSSSPASSSASASAFAFTPATARSASSSGLQTPELRLVLVGRSGAGKSAVGNCILGHGAFRSDQASFTAVTQDCEKKRAEVSGRKVAVVDTPDWFNSEKTPDEVRAQISSCVTLSSPGPHAFLMCIPVDQSAKTELQALQALGSVFGTDAVQKHTIAVFTFSDRLQESGKAKNKSVEAYISSERPDLLNVVEKCRDRFHIMEMGKGGNNVAELLEMIDQTVKEAGGQCYSSAAFQEAEDKVRQRQFEIAREQRGLQQESYKPGDLRLLNSEKRQSFSYMQPLKEEMDEEMERTRDEAEMSVSTMNIESLPPVLLSNFSPSMLQYVRDKMELGMKSLPELFSTSSSWVSKGAESVKGSPMWGKVGSGALNVQKIVVDSSVWEKVGAKKGELSKAVGGKIPKVVLDGSAWVGSGAKAAAASPVWGKVGSGANLVARNSVRLGSGLGTGAKNLAQSPVWGKMGSGAKTGAKMVVESPVWGKVGSGAKTGAKMVAESPVWEKIGQTAKQVPKVVIAGAVLGLVLGVLLGGVIGGAIGAGAGSALTEVGRRKLGNKKVLEQSNFSNVERNRFWVHPILVPPYSASARWPSVRDGTFPKPVASFLFHHILHPP</sequence>
<keyword evidence="5" id="KW-1133">Transmembrane helix</keyword>
<feature type="domain" description="AIG1-type G" evidence="6">
    <location>
        <begin position="526"/>
        <end position="732"/>
    </location>
</feature>
<dbReference type="FunFam" id="3.40.50.300:FF:002274">
    <property type="entry name" value="Si:dkeyp-69e1.8"/>
    <property type="match status" value="1"/>
</dbReference>
<proteinExistence type="inferred from homology"/>
<dbReference type="Proteomes" id="UP001497482">
    <property type="component" value="Chromosome 3"/>
</dbReference>
<dbReference type="SUPFAM" id="SSF52540">
    <property type="entry name" value="P-loop containing nucleoside triphosphate hydrolases"/>
    <property type="match status" value="2"/>
</dbReference>
<accession>A0AAV2LPI7</accession>
<keyword evidence="2" id="KW-0547">Nucleotide-binding</keyword>
<keyword evidence="3" id="KW-0342">GTP-binding</keyword>
<dbReference type="AlphaFoldDB" id="A0AAV2LPI7"/>
<organism evidence="7 8">
    <name type="scientific">Knipowitschia caucasica</name>
    <name type="common">Caucasian dwarf goby</name>
    <name type="synonym">Pomatoschistus caucasicus</name>
    <dbReference type="NCBI Taxonomy" id="637954"/>
    <lineage>
        <taxon>Eukaryota</taxon>
        <taxon>Metazoa</taxon>
        <taxon>Chordata</taxon>
        <taxon>Craniata</taxon>
        <taxon>Vertebrata</taxon>
        <taxon>Euteleostomi</taxon>
        <taxon>Actinopterygii</taxon>
        <taxon>Neopterygii</taxon>
        <taxon>Teleostei</taxon>
        <taxon>Neoteleostei</taxon>
        <taxon>Acanthomorphata</taxon>
        <taxon>Gobiaria</taxon>
        <taxon>Gobiiformes</taxon>
        <taxon>Gobioidei</taxon>
        <taxon>Gobiidae</taxon>
        <taxon>Gobiinae</taxon>
        <taxon>Knipowitschia</taxon>
    </lineage>
</organism>
<protein>
    <recommendedName>
        <fullName evidence="6">AIG1-type G domain-containing protein</fullName>
    </recommendedName>
</protein>
<dbReference type="Pfam" id="PF04548">
    <property type="entry name" value="AIG1"/>
    <property type="match status" value="2"/>
</dbReference>
<dbReference type="PANTHER" id="PTHR10903:SF167">
    <property type="entry name" value="GTPASE IMAP FAMILY MEMBER 6-RELATED"/>
    <property type="match status" value="1"/>
</dbReference>
<evidence type="ECO:0000256" key="2">
    <source>
        <dbReference type="ARBA" id="ARBA00022741"/>
    </source>
</evidence>
<feature type="compositionally biased region" description="Basic and acidic residues" evidence="4">
    <location>
        <begin position="418"/>
        <end position="435"/>
    </location>
</feature>
<keyword evidence="5" id="KW-0472">Membrane</keyword>
<keyword evidence="8" id="KW-1185">Reference proteome</keyword>
<evidence type="ECO:0000313" key="8">
    <source>
        <dbReference type="Proteomes" id="UP001497482"/>
    </source>
</evidence>
<evidence type="ECO:0000313" key="7">
    <source>
        <dbReference type="EMBL" id="CAL1601584.1"/>
    </source>
</evidence>
<dbReference type="PANTHER" id="PTHR10903">
    <property type="entry name" value="GTPASE, IMAP FAMILY MEMBER-RELATED"/>
    <property type="match status" value="1"/>
</dbReference>
<dbReference type="EMBL" id="OZ035825">
    <property type="protein sequence ID" value="CAL1601584.1"/>
    <property type="molecule type" value="Genomic_DNA"/>
</dbReference>
<dbReference type="InterPro" id="IPR006703">
    <property type="entry name" value="G_AIG1"/>
</dbReference>
<reference evidence="7 8" key="1">
    <citation type="submission" date="2024-04" db="EMBL/GenBank/DDBJ databases">
        <authorList>
            <person name="Waldvogel A.-M."/>
            <person name="Schoenle A."/>
        </authorList>
    </citation>
    <scope>NUCLEOTIDE SEQUENCE [LARGE SCALE GENOMIC DNA]</scope>
</reference>
<keyword evidence="5" id="KW-0812">Transmembrane</keyword>
<evidence type="ECO:0000256" key="4">
    <source>
        <dbReference type="SAM" id="MobiDB-lite"/>
    </source>
</evidence>
<feature type="transmembrane region" description="Helical" evidence="5">
    <location>
        <begin position="1003"/>
        <end position="1031"/>
    </location>
</feature>
<dbReference type="FunFam" id="3.40.50.300:FF:000366">
    <property type="entry name" value="GTPase, IMAP family member 2"/>
    <property type="match status" value="1"/>
</dbReference>
<dbReference type="GO" id="GO:0005525">
    <property type="term" value="F:GTP binding"/>
    <property type="evidence" value="ECO:0007669"/>
    <property type="project" value="UniProtKB-KW"/>
</dbReference>
<feature type="domain" description="AIG1-type G" evidence="6">
    <location>
        <begin position="161"/>
        <end position="358"/>
    </location>
</feature>
<dbReference type="InterPro" id="IPR027417">
    <property type="entry name" value="P-loop_NTPase"/>
</dbReference>
<dbReference type="InterPro" id="IPR045058">
    <property type="entry name" value="GIMA/IAN/Toc"/>
</dbReference>
<gene>
    <name evidence="7" type="ORF">KC01_LOCUS29519</name>
</gene>
<evidence type="ECO:0000256" key="1">
    <source>
        <dbReference type="ARBA" id="ARBA00008535"/>
    </source>
</evidence>
<evidence type="ECO:0000256" key="5">
    <source>
        <dbReference type="SAM" id="Phobius"/>
    </source>
</evidence>
<dbReference type="PROSITE" id="PS51720">
    <property type="entry name" value="G_AIG1"/>
    <property type="match status" value="2"/>
</dbReference>